<proteinExistence type="predicted"/>
<dbReference type="AlphaFoldDB" id="A0A433Y6B0"/>
<keyword evidence="3" id="KW-1185">Reference proteome</keyword>
<dbReference type="PROSITE" id="PS51186">
    <property type="entry name" value="GNAT"/>
    <property type="match status" value="1"/>
</dbReference>
<sequence length="159" mass="18371">MGISIFKSSLSEATIIHEMQIKTFMPLLNKYQDFETSPANESVERTIDRLNQSFTDYYIIKSSNLTVGAIRIVRKENKRYRVGPIFILPEHQGKGIAQRVFSIIEDIYNDAEFWELDSIVQEYGNCALYEKLGYHKTGETKQINNKMTIASYEKTLNSV</sequence>
<keyword evidence="2" id="KW-0808">Transferase</keyword>
<dbReference type="RefSeq" id="WP_127193464.1">
    <property type="nucleotide sequence ID" value="NZ_RZNY01000015.1"/>
</dbReference>
<evidence type="ECO:0000313" key="3">
    <source>
        <dbReference type="Proteomes" id="UP000279446"/>
    </source>
</evidence>
<dbReference type="Gene3D" id="3.40.630.30">
    <property type="match status" value="1"/>
</dbReference>
<dbReference type="InterPro" id="IPR000182">
    <property type="entry name" value="GNAT_dom"/>
</dbReference>
<protein>
    <submittedName>
        <fullName evidence="2">N-acetyltransferase</fullName>
    </submittedName>
</protein>
<comment type="caution">
    <text evidence="2">The sequence shown here is derived from an EMBL/GenBank/DDBJ whole genome shotgun (WGS) entry which is preliminary data.</text>
</comment>
<evidence type="ECO:0000259" key="1">
    <source>
        <dbReference type="PROSITE" id="PS51186"/>
    </source>
</evidence>
<dbReference type="Pfam" id="PF13673">
    <property type="entry name" value="Acetyltransf_10"/>
    <property type="match status" value="1"/>
</dbReference>
<evidence type="ECO:0000313" key="2">
    <source>
        <dbReference type="EMBL" id="RUT44519.1"/>
    </source>
</evidence>
<dbReference type="GO" id="GO:0016747">
    <property type="term" value="F:acyltransferase activity, transferring groups other than amino-acyl groups"/>
    <property type="evidence" value="ECO:0007669"/>
    <property type="project" value="InterPro"/>
</dbReference>
<dbReference type="Proteomes" id="UP000279446">
    <property type="component" value="Unassembled WGS sequence"/>
</dbReference>
<dbReference type="InterPro" id="IPR016181">
    <property type="entry name" value="Acyl_CoA_acyltransferase"/>
</dbReference>
<dbReference type="CDD" id="cd04301">
    <property type="entry name" value="NAT_SF"/>
    <property type="match status" value="1"/>
</dbReference>
<feature type="domain" description="N-acetyltransferase" evidence="1">
    <location>
        <begin position="14"/>
        <end position="157"/>
    </location>
</feature>
<organism evidence="2 3">
    <name type="scientific">Paenibacillus anaericanus</name>
    <dbReference type="NCBI Taxonomy" id="170367"/>
    <lineage>
        <taxon>Bacteria</taxon>
        <taxon>Bacillati</taxon>
        <taxon>Bacillota</taxon>
        <taxon>Bacilli</taxon>
        <taxon>Bacillales</taxon>
        <taxon>Paenibacillaceae</taxon>
        <taxon>Paenibacillus</taxon>
    </lineage>
</organism>
<accession>A0A433Y6B0</accession>
<dbReference type="OrthoDB" id="9786032at2"/>
<dbReference type="EMBL" id="RZNY01000015">
    <property type="protein sequence ID" value="RUT44519.1"/>
    <property type="molecule type" value="Genomic_DNA"/>
</dbReference>
<name>A0A433Y6B0_9BACL</name>
<gene>
    <name evidence="2" type="ORF">EJP82_18075</name>
</gene>
<dbReference type="SUPFAM" id="SSF55729">
    <property type="entry name" value="Acyl-CoA N-acyltransferases (Nat)"/>
    <property type="match status" value="1"/>
</dbReference>
<reference evidence="2 3" key="1">
    <citation type="submission" date="2018-12" db="EMBL/GenBank/DDBJ databases">
        <authorList>
            <person name="Sun L."/>
            <person name="Chen Z."/>
        </authorList>
    </citation>
    <scope>NUCLEOTIDE SEQUENCE [LARGE SCALE GENOMIC DNA]</scope>
    <source>
        <strain evidence="2 3">DSM 15890</strain>
    </source>
</reference>